<evidence type="ECO:0000256" key="1">
    <source>
        <dbReference type="SAM" id="SignalP"/>
    </source>
</evidence>
<dbReference type="PANTHER" id="PTHR33964">
    <property type="entry name" value="RE45066P-RELATED"/>
    <property type="match status" value="1"/>
</dbReference>
<name>A0A6P6XL08_DERPT</name>
<accession>A0A6P6XL08</accession>
<protein>
    <submittedName>
        <fullName evidence="3">Uncharacterized protein LOC113788823 isoform X2</fullName>
    </submittedName>
</protein>
<proteinExistence type="predicted"/>
<sequence>MIGSKFYLVIFKLLFVILTILISVNGDAISTTPTTITTGKKCQRADKCALTLIPLTDENFIEKPPRTSTDMREWCQRIVPMERCLKDFAQKCLNKQSKQTLSILMYSISRTNRRICTNKKRQKSFLNLIDCAHEQLPLFSNVLRNLTIDFHAIPLVEQQNLRLPLACCSYYKWKNIGINKLVKICPTNTGAHDEIENLLSGYTNDLLSVACGEYTEESDKCDGIIGKIPEWKRPLRWQNFILPLIELYESIDDNVLAQQSSSSSSST</sequence>
<keyword evidence="2" id="KW-1185">Reference proteome</keyword>
<gene>
    <name evidence="3" type="primary">LOC113788823</name>
</gene>
<dbReference type="AlphaFoldDB" id="A0A6P6XL08"/>
<evidence type="ECO:0000313" key="2">
    <source>
        <dbReference type="Proteomes" id="UP000515146"/>
    </source>
</evidence>
<feature type="signal peptide" evidence="1">
    <location>
        <begin position="1"/>
        <end position="26"/>
    </location>
</feature>
<dbReference type="InParanoid" id="A0A6P6XL08"/>
<keyword evidence="1" id="KW-0732">Signal</keyword>
<dbReference type="OrthoDB" id="6501416at2759"/>
<dbReference type="Proteomes" id="UP000515146">
    <property type="component" value="Unplaced"/>
</dbReference>
<dbReference type="PANTHER" id="PTHR33964:SF1">
    <property type="entry name" value="RE45066P"/>
    <property type="match status" value="1"/>
</dbReference>
<dbReference type="RefSeq" id="XP_027194082.1">
    <property type="nucleotide sequence ID" value="XM_027338281.1"/>
</dbReference>
<evidence type="ECO:0000313" key="3">
    <source>
        <dbReference type="RefSeq" id="XP_027194082.1"/>
    </source>
</evidence>
<reference evidence="3" key="1">
    <citation type="submission" date="2025-08" db="UniProtKB">
        <authorList>
            <consortium name="RefSeq"/>
        </authorList>
    </citation>
    <scope>IDENTIFICATION</scope>
    <source>
        <strain evidence="3">Airmid</strain>
    </source>
</reference>
<organism evidence="2 3">
    <name type="scientific">Dermatophagoides pteronyssinus</name>
    <name type="common">European house dust mite</name>
    <dbReference type="NCBI Taxonomy" id="6956"/>
    <lineage>
        <taxon>Eukaryota</taxon>
        <taxon>Metazoa</taxon>
        <taxon>Ecdysozoa</taxon>
        <taxon>Arthropoda</taxon>
        <taxon>Chelicerata</taxon>
        <taxon>Arachnida</taxon>
        <taxon>Acari</taxon>
        <taxon>Acariformes</taxon>
        <taxon>Sarcoptiformes</taxon>
        <taxon>Astigmata</taxon>
        <taxon>Psoroptidia</taxon>
        <taxon>Analgoidea</taxon>
        <taxon>Pyroglyphidae</taxon>
        <taxon>Dermatophagoidinae</taxon>
        <taxon>Dermatophagoides</taxon>
    </lineage>
</organism>
<feature type="chain" id="PRO_5027606021" evidence="1">
    <location>
        <begin position="27"/>
        <end position="267"/>
    </location>
</feature>